<dbReference type="EMBL" id="CAADFA010000590">
    <property type="protein sequence ID" value="VFJ71216.1"/>
    <property type="molecule type" value="Genomic_DNA"/>
</dbReference>
<feature type="compositionally biased region" description="Basic and acidic residues" evidence="1">
    <location>
        <begin position="56"/>
        <end position="66"/>
    </location>
</feature>
<feature type="region of interest" description="Disordered" evidence="1">
    <location>
        <begin position="47"/>
        <end position="69"/>
    </location>
</feature>
<name>A0A450TS40_9GAMM</name>
<sequence>MRKSDIGGLFLGICLLVFGLGVLDAMIRSHAAGQMLVPCVTNMPFDDRQQPVGKQSSDKRSLDRPAAHHRRNSRCAALAYKAALVRSLELTDLALFTEARYTRHLTQADRHAPFQDYPHAFDHFPSGSLVPRAIISSAGDSLEGSHVSNSDGFP</sequence>
<gene>
    <name evidence="3" type="ORF">BECKFM1743A_GA0114220_105973</name>
    <name evidence="4" type="ORF">BECKFM1743B_GA0114221_105853</name>
    <name evidence="2" type="ORF">BECKFM1743C_GA0114222_105903</name>
</gene>
<proteinExistence type="predicted"/>
<reference evidence="2" key="1">
    <citation type="submission" date="2019-02" db="EMBL/GenBank/DDBJ databases">
        <authorList>
            <person name="Gruber-Vodicka R. H."/>
            <person name="Seah K. B. B."/>
        </authorList>
    </citation>
    <scope>NUCLEOTIDE SEQUENCE</scope>
    <source>
        <strain evidence="3">BECK_BZ163</strain>
        <strain evidence="4">BECK_BZ164</strain>
        <strain evidence="2">BECK_BZ165</strain>
    </source>
</reference>
<protein>
    <submittedName>
        <fullName evidence="2">Uncharacterized protein</fullName>
    </submittedName>
</protein>
<evidence type="ECO:0000256" key="1">
    <source>
        <dbReference type="SAM" id="MobiDB-lite"/>
    </source>
</evidence>
<organism evidence="2">
    <name type="scientific">Candidatus Kentrum sp. FM</name>
    <dbReference type="NCBI Taxonomy" id="2126340"/>
    <lineage>
        <taxon>Bacteria</taxon>
        <taxon>Pseudomonadati</taxon>
        <taxon>Pseudomonadota</taxon>
        <taxon>Gammaproteobacteria</taxon>
        <taxon>Candidatus Kentrum</taxon>
    </lineage>
</organism>
<dbReference type="AlphaFoldDB" id="A0A450TS40"/>
<accession>A0A450TS40</accession>
<evidence type="ECO:0000313" key="4">
    <source>
        <dbReference type="EMBL" id="VFK18958.1"/>
    </source>
</evidence>
<dbReference type="EMBL" id="CAADFL010000585">
    <property type="protein sequence ID" value="VFK18958.1"/>
    <property type="molecule type" value="Genomic_DNA"/>
</dbReference>
<evidence type="ECO:0000313" key="2">
    <source>
        <dbReference type="EMBL" id="VFJ71216.1"/>
    </source>
</evidence>
<evidence type="ECO:0000313" key="3">
    <source>
        <dbReference type="EMBL" id="VFJ71617.1"/>
    </source>
</evidence>
<dbReference type="EMBL" id="CAADEZ010000597">
    <property type="protein sequence ID" value="VFJ71617.1"/>
    <property type="molecule type" value="Genomic_DNA"/>
</dbReference>